<evidence type="ECO:0000313" key="2">
    <source>
        <dbReference type="Proteomes" id="UP000001312"/>
    </source>
</evidence>
<dbReference type="GeneID" id="5481937"/>
<proteinExistence type="predicted"/>
<reference evidence="2" key="1">
    <citation type="journal article" date="2011" name="PLoS Genet.">
        <title>Genomic analysis of the necrotrophic fungal pathogens Sclerotinia sclerotiorum and Botrytis cinerea.</title>
        <authorList>
            <person name="Amselem J."/>
            <person name="Cuomo C.A."/>
            <person name="van Kan J.A."/>
            <person name="Viaud M."/>
            <person name="Benito E.P."/>
            <person name="Couloux A."/>
            <person name="Coutinho P.M."/>
            <person name="de Vries R.P."/>
            <person name="Dyer P.S."/>
            <person name="Fillinger S."/>
            <person name="Fournier E."/>
            <person name="Gout L."/>
            <person name="Hahn M."/>
            <person name="Kohn L."/>
            <person name="Lapalu N."/>
            <person name="Plummer K.M."/>
            <person name="Pradier J.M."/>
            <person name="Quevillon E."/>
            <person name="Sharon A."/>
            <person name="Simon A."/>
            <person name="ten Have A."/>
            <person name="Tudzynski B."/>
            <person name="Tudzynski P."/>
            <person name="Wincker P."/>
            <person name="Andrew M."/>
            <person name="Anthouard V."/>
            <person name="Beever R.E."/>
            <person name="Beffa R."/>
            <person name="Benoit I."/>
            <person name="Bouzid O."/>
            <person name="Brault B."/>
            <person name="Chen Z."/>
            <person name="Choquer M."/>
            <person name="Collemare J."/>
            <person name="Cotton P."/>
            <person name="Danchin E.G."/>
            <person name="Da Silva C."/>
            <person name="Gautier A."/>
            <person name="Giraud C."/>
            <person name="Giraud T."/>
            <person name="Gonzalez C."/>
            <person name="Grossetete S."/>
            <person name="Guldener U."/>
            <person name="Henrissat B."/>
            <person name="Howlett B.J."/>
            <person name="Kodira C."/>
            <person name="Kretschmer M."/>
            <person name="Lappartient A."/>
            <person name="Leroch M."/>
            <person name="Levis C."/>
            <person name="Mauceli E."/>
            <person name="Neuveglise C."/>
            <person name="Oeser B."/>
            <person name="Pearson M."/>
            <person name="Poulain J."/>
            <person name="Poussereau N."/>
            <person name="Quesneville H."/>
            <person name="Rascle C."/>
            <person name="Schumacher J."/>
            <person name="Segurens B."/>
            <person name="Sexton A."/>
            <person name="Silva E."/>
            <person name="Sirven C."/>
            <person name="Soanes D.M."/>
            <person name="Talbot N.J."/>
            <person name="Templeton M."/>
            <person name="Yandava C."/>
            <person name="Yarden O."/>
            <person name="Zeng Q."/>
            <person name="Rollins J.A."/>
            <person name="Lebrun M.H."/>
            <person name="Dickman M."/>
        </authorList>
    </citation>
    <scope>NUCLEOTIDE SEQUENCE [LARGE SCALE GENOMIC DNA]</scope>
    <source>
        <strain evidence="2">ATCC 18683 / 1980 / Ss-1</strain>
    </source>
</reference>
<dbReference type="Proteomes" id="UP000001312">
    <property type="component" value="Unassembled WGS sequence"/>
</dbReference>
<evidence type="ECO:0000313" key="1">
    <source>
        <dbReference type="EMBL" id="EDN98360.1"/>
    </source>
</evidence>
<protein>
    <submittedName>
        <fullName evidence="1">Uncharacterized protein</fullName>
    </submittedName>
</protein>
<dbReference type="AlphaFoldDB" id="A7F6I9"/>
<accession>A7F6I9</accession>
<gene>
    <name evidence="1" type="ORF">SS1G_13218</name>
</gene>
<dbReference type="KEGG" id="ssl:SS1G_13218"/>
<dbReference type="InParanoid" id="A7F6I9"/>
<sequence>MAQWMILIVAPLHPFVDKLRLSSKEKLKDLAEGIN</sequence>
<dbReference type="RefSeq" id="XP_001585702.1">
    <property type="nucleotide sequence ID" value="XM_001585652.1"/>
</dbReference>
<name>A7F6I9_SCLS1</name>
<keyword evidence="2" id="KW-1185">Reference proteome</keyword>
<organism evidence="1 2">
    <name type="scientific">Sclerotinia sclerotiorum (strain ATCC 18683 / 1980 / Ss-1)</name>
    <name type="common">White mold</name>
    <name type="synonym">Whetzelinia sclerotiorum</name>
    <dbReference type="NCBI Taxonomy" id="665079"/>
    <lineage>
        <taxon>Eukaryota</taxon>
        <taxon>Fungi</taxon>
        <taxon>Dikarya</taxon>
        <taxon>Ascomycota</taxon>
        <taxon>Pezizomycotina</taxon>
        <taxon>Leotiomycetes</taxon>
        <taxon>Helotiales</taxon>
        <taxon>Sclerotiniaceae</taxon>
        <taxon>Sclerotinia</taxon>
    </lineage>
</organism>
<dbReference type="EMBL" id="CH476644">
    <property type="protein sequence ID" value="EDN98360.1"/>
    <property type="molecule type" value="Genomic_DNA"/>
</dbReference>